<dbReference type="KEGG" id="wei:EQG49_06385"/>
<keyword evidence="1" id="KW-1133">Transmembrane helix</keyword>
<feature type="transmembrane region" description="Helical" evidence="1">
    <location>
        <begin position="69"/>
        <end position="91"/>
    </location>
</feature>
<evidence type="ECO:0000313" key="3">
    <source>
        <dbReference type="Proteomes" id="UP000292886"/>
    </source>
</evidence>
<feature type="transmembrane region" description="Helical" evidence="1">
    <location>
        <begin position="103"/>
        <end position="123"/>
    </location>
</feature>
<gene>
    <name evidence="2" type="ORF">EQG49_06385</name>
</gene>
<reference evidence="3" key="1">
    <citation type="submission" date="2019-03" db="EMBL/GenBank/DDBJ databases">
        <title>Weissella sp. 26KH-42 Genome sequencing.</title>
        <authorList>
            <person name="Heo J."/>
            <person name="Kim S.-J."/>
            <person name="Kim J.-S."/>
            <person name="Hong S.-B."/>
            <person name="Kwon S.-W."/>
        </authorList>
    </citation>
    <scope>NUCLEOTIDE SEQUENCE [LARGE SCALE GENOMIC DNA]</scope>
    <source>
        <strain evidence="3">26KH-42</strain>
    </source>
</reference>
<evidence type="ECO:0000256" key="1">
    <source>
        <dbReference type="SAM" id="Phobius"/>
    </source>
</evidence>
<keyword evidence="1" id="KW-0472">Membrane</keyword>
<proteinExistence type="predicted"/>
<protein>
    <submittedName>
        <fullName evidence="2">Uncharacterized protein</fullName>
    </submittedName>
</protein>
<keyword evidence="1" id="KW-0812">Transmembrane</keyword>
<organism evidence="2 3">
    <name type="scientific">Periweissella cryptocerci</name>
    <dbReference type="NCBI Taxonomy" id="2506420"/>
    <lineage>
        <taxon>Bacteria</taxon>
        <taxon>Bacillati</taxon>
        <taxon>Bacillota</taxon>
        <taxon>Bacilli</taxon>
        <taxon>Lactobacillales</taxon>
        <taxon>Lactobacillaceae</taxon>
        <taxon>Periweissella</taxon>
    </lineage>
</organism>
<dbReference type="RefSeq" id="WP_133363188.1">
    <property type="nucleotide sequence ID" value="NZ_CP037940.1"/>
</dbReference>
<accession>A0A4P6YTT1</accession>
<keyword evidence="3" id="KW-1185">Reference proteome</keyword>
<dbReference type="AlphaFoldDB" id="A0A4P6YTT1"/>
<name>A0A4P6YTT1_9LACO</name>
<dbReference type="EMBL" id="CP037940">
    <property type="protein sequence ID" value="QBO36110.1"/>
    <property type="molecule type" value="Genomic_DNA"/>
</dbReference>
<dbReference type="Proteomes" id="UP000292886">
    <property type="component" value="Chromosome"/>
</dbReference>
<evidence type="ECO:0000313" key="2">
    <source>
        <dbReference type="EMBL" id="QBO36110.1"/>
    </source>
</evidence>
<sequence length="248" mass="28302">MFIKILKKLASFSGGSGGGVNDNEEQASDIEKMTKIVALLKELEKAVRQRKKYFQEQDKIERGLINTTMLIGSLMVGLFTVVIMYLAAAGSGDNFNLTSEMEFLTVIMLSVTAAAFLLLRYIFKNVLIFLAHNVLDGKYHNRVNEILKVQAKIIKYLKDIEVEGTDIPRDVLSPNLCSQILVYLRRQQVFDIEGGIEMMRMDNSLSTVYKTEKISLFQREEIFMRTLDFEHTEEKNQGNRIISLLSRS</sequence>